<organism evidence="1 2">
    <name type="scientific">Piloderma croceum (strain F 1598)</name>
    <dbReference type="NCBI Taxonomy" id="765440"/>
    <lineage>
        <taxon>Eukaryota</taxon>
        <taxon>Fungi</taxon>
        <taxon>Dikarya</taxon>
        <taxon>Basidiomycota</taxon>
        <taxon>Agaricomycotina</taxon>
        <taxon>Agaricomycetes</taxon>
        <taxon>Agaricomycetidae</taxon>
        <taxon>Atheliales</taxon>
        <taxon>Atheliaceae</taxon>
        <taxon>Piloderma</taxon>
    </lineage>
</organism>
<dbReference type="AlphaFoldDB" id="A0A0C3B1V6"/>
<sequence>MGEWTRHHDGCPQGPRCKSEFPDSLCRLYLVVGDLPEYDATIGGSGSTRSNFASGDLIPRKLNLGDLTKFILAEEFGMLFDYNSFLEQAHHFVETHCN</sequence>
<accession>A0A0C3B1V6</accession>
<keyword evidence="2" id="KW-1185">Reference proteome</keyword>
<protein>
    <submittedName>
        <fullName evidence="1">Uncharacterized protein</fullName>
    </submittedName>
</protein>
<proteinExistence type="predicted"/>
<dbReference type="HOGENOM" id="CLU_2334439_0_0_1"/>
<name>A0A0C3B1V6_PILCF</name>
<dbReference type="InParanoid" id="A0A0C3B1V6"/>
<reference evidence="2" key="2">
    <citation type="submission" date="2015-01" db="EMBL/GenBank/DDBJ databases">
        <title>Evolutionary Origins and Diversification of the Mycorrhizal Mutualists.</title>
        <authorList>
            <consortium name="DOE Joint Genome Institute"/>
            <consortium name="Mycorrhizal Genomics Consortium"/>
            <person name="Kohler A."/>
            <person name="Kuo A."/>
            <person name="Nagy L.G."/>
            <person name="Floudas D."/>
            <person name="Copeland A."/>
            <person name="Barry K.W."/>
            <person name="Cichocki N."/>
            <person name="Veneault-Fourrey C."/>
            <person name="LaButti K."/>
            <person name="Lindquist E.A."/>
            <person name="Lipzen A."/>
            <person name="Lundell T."/>
            <person name="Morin E."/>
            <person name="Murat C."/>
            <person name="Riley R."/>
            <person name="Ohm R."/>
            <person name="Sun H."/>
            <person name="Tunlid A."/>
            <person name="Henrissat B."/>
            <person name="Grigoriev I.V."/>
            <person name="Hibbett D.S."/>
            <person name="Martin F."/>
        </authorList>
    </citation>
    <scope>NUCLEOTIDE SEQUENCE [LARGE SCALE GENOMIC DNA]</scope>
    <source>
        <strain evidence="2">F 1598</strain>
    </source>
</reference>
<evidence type="ECO:0000313" key="2">
    <source>
        <dbReference type="Proteomes" id="UP000054166"/>
    </source>
</evidence>
<dbReference type="Proteomes" id="UP000054166">
    <property type="component" value="Unassembled WGS sequence"/>
</dbReference>
<evidence type="ECO:0000313" key="1">
    <source>
        <dbReference type="EMBL" id="KIM71217.1"/>
    </source>
</evidence>
<dbReference type="EMBL" id="KN833403">
    <property type="protein sequence ID" value="KIM71217.1"/>
    <property type="molecule type" value="Genomic_DNA"/>
</dbReference>
<reference evidence="1 2" key="1">
    <citation type="submission" date="2014-04" db="EMBL/GenBank/DDBJ databases">
        <authorList>
            <consortium name="DOE Joint Genome Institute"/>
            <person name="Kuo A."/>
            <person name="Tarkka M."/>
            <person name="Buscot F."/>
            <person name="Kohler A."/>
            <person name="Nagy L.G."/>
            <person name="Floudas D."/>
            <person name="Copeland A."/>
            <person name="Barry K.W."/>
            <person name="Cichocki N."/>
            <person name="Veneault-Fourrey C."/>
            <person name="LaButti K."/>
            <person name="Lindquist E.A."/>
            <person name="Lipzen A."/>
            <person name="Lundell T."/>
            <person name="Morin E."/>
            <person name="Murat C."/>
            <person name="Sun H."/>
            <person name="Tunlid A."/>
            <person name="Henrissat B."/>
            <person name="Grigoriev I.V."/>
            <person name="Hibbett D.S."/>
            <person name="Martin F."/>
            <person name="Nordberg H.P."/>
            <person name="Cantor M.N."/>
            <person name="Hua S.X."/>
        </authorList>
    </citation>
    <scope>NUCLEOTIDE SEQUENCE [LARGE SCALE GENOMIC DNA]</scope>
    <source>
        <strain evidence="1 2">F 1598</strain>
    </source>
</reference>
<gene>
    <name evidence="1" type="ORF">PILCRDRAFT_830493</name>
</gene>